<keyword evidence="6" id="KW-0460">Magnesium</keyword>
<evidence type="ECO:0000256" key="9">
    <source>
        <dbReference type="ARBA" id="ARBA00023136"/>
    </source>
</evidence>
<dbReference type="InterPro" id="IPR045863">
    <property type="entry name" value="CorA_TM1_TM2"/>
</dbReference>
<evidence type="ECO:0000256" key="6">
    <source>
        <dbReference type="ARBA" id="ARBA00022842"/>
    </source>
</evidence>
<dbReference type="Gene3D" id="1.20.58.340">
    <property type="entry name" value="Magnesium transport protein CorA, transmembrane region"/>
    <property type="match status" value="1"/>
</dbReference>
<dbReference type="Pfam" id="PF01544">
    <property type="entry name" value="CorA"/>
    <property type="match status" value="1"/>
</dbReference>
<dbReference type="GO" id="GO:0005886">
    <property type="term" value="C:plasma membrane"/>
    <property type="evidence" value="ECO:0007669"/>
    <property type="project" value="UniProtKB-SubCell"/>
</dbReference>
<evidence type="ECO:0000256" key="3">
    <source>
        <dbReference type="ARBA" id="ARBA00022448"/>
    </source>
</evidence>
<dbReference type="GO" id="GO:0050897">
    <property type="term" value="F:cobalt ion binding"/>
    <property type="evidence" value="ECO:0007669"/>
    <property type="project" value="TreeGrafter"/>
</dbReference>
<evidence type="ECO:0000256" key="8">
    <source>
        <dbReference type="ARBA" id="ARBA00023065"/>
    </source>
</evidence>
<dbReference type="FunFam" id="1.20.58.340:FF:000004">
    <property type="entry name" value="Magnesium transport protein CorA"/>
    <property type="match status" value="1"/>
</dbReference>
<dbReference type="PANTHER" id="PTHR46494">
    <property type="entry name" value="CORA FAMILY METAL ION TRANSPORTER (EUROFUNG)"/>
    <property type="match status" value="1"/>
</dbReference>
<keyword evidence="7 12" id="KW-1133">Transmembrane helix</keyword>
<keyword evidence="8" id="KW-0406">Ion transport</keyword>
<comment type="similarity">
    <text evidence="2">Belongs to the CorA metal ion transporter (MIT) (TC 1.A.35) family.</text>
</comment>
<evidence type="ECO:0000256" key="7">
    <source>
        <dbReference type="ARBA" id="ARBA00022989"/>
    </source>
</evidence>
<organism evidence="13">
    <name type="scientific">freshwater metagenome</name>
    <dbReference type="NCBI Taxonomy" id="449393"/>
    <lineage>
        <taxon>unclassified sequences</taxon>
        <taxon>metagenomes</taxon>
        <taxon>ecological metagenomes</taxon>
    </lineage>
</organism>
<name>A0A6J7PHJ1_9ZZZZ</name>
<keyword evidence="3" id="KW-0813">Transport</keyword>
<dbReference type="InterPro" id="IPR002523">
    <property type="entry name" value="MgTranspt_CorA/ZnTranspt_ZntB"/>
</dbReference>
<dbReference type="AlphaFoldDB" id="A0A6J7PHJ1"/>
<evidence type="ECO:0000256" key="4">
    <source>
        <dbReference type="ARBA" id="ARBA00022475"/>
    </source>
</evidence>
<dbReference type="EMBL" id="CAFBPC010000107">
    <property type="protein sequence ID" value="CAB5005120.1"/>
    <property type="molecule type" value="Genomic_DNA"/>
</dbReference>
<evidence type="ECO:0000256" key="5">
    <source>
        <dbReference type="ARBA" id="ARBA00022692"/>
    </source>
</evidence>
<dbReference type="GO" id="GO:0015087">
    <property type="term" value="F:cobalt ion transmembrane transporter activity"/>
    <property type="evidence" value="ECO:0007669"/>
    <property type="project" value="TreeGrafter"/>
</dbReference>
<reference evidence="13" key="1">
    <citation type="submission" date="2020-05" db="EMBL/GenBank/DDBJ databases">
        <authorList>
            <person name="Chiriac C."/>
            <person name="Salcher M."/>
            <person name="Ghai R."/>
            <person name="Kavagutti S V."/>
        </authorList>
    </citation>
    <scope>NUCLEOTIDE SEQUENCE</scope>
</reference>
<evidence type="ECO:0000256" key="12">
    <source>
        <dbReference type="SAM" id="Phobius"/>
    </source>
</evidence>
<dbReference type="GO" id="GO:0015095">
    <property type="term" value="F:magnesium ion transmembrane transporter activity"/>
    <property type="evidence" value="ECO:0007669"/>
    <property type="project" value="TreeGrafter"/>
</dbReference>
<dbReference type="PANTHER" id="PTHR46494:SF1">
    <property type="entry name" value="CORA FAMILY METAL ION TRANSPORTER (EUROFUNG)"/>
    <property type="match status" value="1"/>
</dbReference>
<comment type="catalytic activity">
    <reaction evidence="10">
        <text>Mg(2+)(in) = Mg(2+)(out)</text>
        <dbReference type="Rhea" id="RHEA:29827"/>
        <dbReference type="ChEBI" id="CHEBI:18420"/>
    </reaction>
</comment>
<keyword evidence="5 12" id="KW-0812">Transmembrane</keyword>
<feature type="transmembrane region" description="Helical" evidence="12">
    <location>
        <begin position="150"/>
        <end position="169"/>
    </location>
</feature>
<protein>
    <submittedName>
        <fullName evidence="13">Unannotated protein</fullName>
    </submittedName>
</protein>
<evidence type="ECO:0000256" key="1">
    <source>
        <dbReference type="ARBA" id="ARBA00004651"/>
    </source>
</evidence>
<keyword evidence="4" id="KW-1003">Cell membrane</keyword>
<evidence type="ECO:0000256" key="11">
    <source>
        <dbReference type="ARBA" id="ARBA00045497"/>
    </source>
</evidence>
<evidence type="ECO:0000256" key="2">
    <source>
        <dbReference type="ARBA" id="ARBA00009765"/>
    </source>
</evidence>
<evidence type="ECO:0000313" key="13">
    <source>
        <dbReference type="EMBL" id="CAB5005120.1"/>
    </source>
</evidence>
<proteinExistence type="inferred from homology"/>
<sequence>MHQDATFLDNMIQAISHDLLIGNDLDEIVDVDFQVPVLSRRQQKELQAAAQFARPRISAIRHEMPGIKRVVEETENILEKIANDTIDLPQDINGNTRELFTRDIEIHLYDIYVNARHVESMITAIESKLISTSDRLRQIDSAEQVTANRFTGAIASIMLFPTFVVGLYGQNFKFMPELKWHYGYLFSFGVIAGSTALQVWFFRKRRWL</sequence>
<evidence type="ECO:0000256" key="10">
    <source>
        <dbReference type="ARBA" id="ARBA00034269"/>
    </source>
</evidence>
<feature type="transmembrane region" description="Helical" evidence="12">
    <location>
        <begin position="181"/>
        <end position="202"/>
    </location>
</feature>
<accession>A0A6J7PHJ1</accession>
<comment type="function">
    <text evidence="11">Mediates influx of magnesium ions. Alternates between open and closed states. Activated by low cytoplasmic Mg(2+) levels. Inactive when cytoplasmic Mg(2+) levels are high.</text>
</comment>
<gene>
    <name evidence="13" type="ORF">UFOPK4057_00562</name>
</gene>
<dbReference type="GO" id="GO:0000287">
    <property type="term" value="F:magnesium ion binding"/>
    <property type="evidence" value="ECO:0007669"/>
    <property type="project" value="TreeGrafter"/>
</dbReference>
<comment type="subcellular location">
    <subcellularLocation>
        <location evidence="1">Cell membrane</location>
        <topology evidence="1">Multi-pass membrane protein</topology>
    </subcellularLocation>
</comment>
<keyword evidence="9 12" id="KW-0472">Membrane</keyword>
<dbReference type="SUPFAM" id="SSF144083">
    <property type="entry name" value="Magnesium transport protein CorA, transmembrane region"/>
    <property type="match status" value="1"/>
</dbReference>